<keyword evidence="2" id="KW-1185">Reference proteome</keyword>
<protein>
    <submittedName>
        <fullName evidence="1">Uncharacterized protein</fullName>
    </submittedName>
</protein>
<comment type="caution">
    <text evidence="1">The sequence shown here is derived from an EMBL/GenBank/DDBJ whole genome shotgun (WGS) entry which is preliminary data.</text>
</comment>
<dbReference type="Proteomes" id="UP000044625">
    <property type="component" value="Unassembled WGS sequence"/>
</dbReference>
<evidence type="ECO:0000313" key="2">
    <source>
        <dbReference type="Proteomes" id="UP000044625"/>
    </source>
</evidence>
<proteinExistence type="predicted"/>
<reference evidence="1 2" key="1">
    <citation type="submission" date="2015-03" db="EMBL/GenBank/DDBJ databases">
        <authorList>
            <consortium name="Pathogen Informatics"/>
            <person name="Murphy D."/>
        </authorList>
    </citation>
    <scope>NUCLEOTIDE SEQUENCE [LARGE SCALE GENOMIC DNA]</scope>
    <source>
        <strain evidence="2">type strain: CIP110230</strain>
    </source>
</reference>
<evidence type="ECO:0000313" key="1">
    <source>
        <dbReference type="EMBL" id="CRY67432.1"/>
    </source>
</evidence>
<gene>
    <name evidence="1" type="ORF">ERS137968_02507</name>
</gene>
<sequence>MNNIGSVALTEQSQQKLHCWFFRRQTNKIVPPVINAPRQDAEVVFYVSCALTQYLPISSALAEMI</sequence>
<accession>A0ABP1ZS27</accession>
<organism evidence="1 2">
    <name type="scientific">Yersinia pekkanenii</name>
    <dbReference type="NCBI Taxonomy" id="1288385"/>
    <lineage>
        <taxon>Bacteria</taxon>
        <taxon>Pseudomonadati</taxon>
        <taxon>Pseudomonadota</taxon>
        <taxon>Gammaproteobacteria</taxon>
        <taxon>Enterobacterales</taxon>
        <taxon>Yersiniaceae</taxon>
        <taxon>Yersinia</taxon>
    </lineage>
</organism>
<dbReference type="EMBL" id="CWJL01000012">
    <property type="protein sequence ID" value="CRY67432.1"/>
    <property type="molecule type" value="Genomic_DNA"/>
</dbReference>
<name>A0ABP1ZS27_9GAMM</name>